<dbReference type="InterPro" id="IPR017853">
    <property type="entry name" value="GH"/>
</dbReference>
<dbReference type="PANTHER" id="PTHR10357:SF228">
    <property type="entry name" value="PUTATIVE-RELATED"/>
    <property type="match status" value="1"/>
</dbReference>
<sequence>MHWRKSLLTLAMAGVLVACQGGSSGSDGGTPPPPPTDGGGDAGVEDGGVDAGTDAGAPYTATVSVAATRTDSRLACFKGNGEPECGLRLYQVMVEAFVDADSTADSNTGYGTSHHKGDLQGVINSLDAIRSTGVNALWLTPIFNSVPMSGQDDWASRLDATGYFASDYFNVDPKFGTNARLKELVEAAHARGLYVFLDGVFGHYKVNASDYASPLGRKLSTTGEQGGTGRRAVYPGDLDFFKEVAAHWVTEYKIDGWRLDQAAQVPVQYWDDLRTAVATAAADVSYTNAAGQSVHPLGYMVAEIWSGPADIASNGYGTTASPALRSAFDFPMRYSLVQTLAVEESGTGNRGASNLQAGYQSQLAYPAHAMPNLMLTNHDLVRFGDLLQRGALAQPGDSAWWARHKAAFSVMAEYSGPITLYYGDEVGQELPGFAAKEDNATCALRGVCDDHVSRTSAIVEGVPTTVGAPATVLSPAQADLKHYVASLMALREAHPALANGSRTHIYSDDNVFIDRKDKGTDNVLYVLNAKATPAVITVAGTAIGSAGPLVGLLGGTDVALADGRYVIELKPFDGRFFDIASPTAEGPQTGPGGGLSGQGPLARCDAPTVDGLGPLGKEMFIRGSYVGGDNFGATPANRRFAYKGDNLYQVVVNEPDVTAYTFKFASADWSTELAVSGGAPVVIASEQPMSLAAGPGKESSLAIPEAGDYVFSFRINATKNGGELMVSKCP</sequence>
<proteinExistence type="predicted"/>
<evidence type="ECO:0000313" key="5">
    <source>
        <dbReference type="Proteomes" id="UP000563426"/>
    </source>
</evidence>
<feature type="domain" description="Glycosyl hydrolase family 13 catalytic" evidence="3">
    <location>
        <begin position="91"/>
        <end position="445"/>
    </location>
</feature>
<keyword evidence="4" id="KW-0326">Glycosidase</keyword>
<feature type="region of interest" description="Disordered" evidence="1">
    <location>
        <begin position="22"/>
        <end position="55"/>
    </location>
</feature>
<protein>
    <submittedName>
        <fullName evidence="4">Glycosidase</fullName>
    </submittedName>
</protein>
<keyword evidence="2" id="KW-0732">Signal</keyword>
<dbReference type="PANTHER" id="PTHR10357">
    <property type="entry name" value="ALPHA-AMYLASE FAMILY MEMBER"/>
    <property type="match status" value="1"/>
</dbReference>
<feature type="region of interest" description="Disordered" evidence="1">
    <location>
        <begin position="580"/>
        <end position="603"/>
    </location>
</feature>
<keyword evidence="5" id="KW-1185">Reference proteome</keyword>
<name>A0A7Y4NVD2_9BACT</name>
<reference evidence="4 5" key="1">
    <citation type="submission" date="2020-05" db="EMBL/GenBank/DDBJ databases">
        <authorList>
            <person name="Whitworth D."/>
        </authorList>
    </citation>
    <scope>NUCLEOTIDE SEQUENCE [LARGE SCALE GENOMIC DNA]</scope>
    <source>
        <strain evidence="4 5">AB043B</strain>
    </source>
</reference>
<accession>A0A7Y4NVD2</accession>
<feature type="chain" id="PRO_5030512446" evidence="2">
    <location>
        <begin position="21"/>
        <end position="730"/>
    </location>
</feature>
<gene>
    <name evidence="4" type="ORF">HMI49_27555</name>
</gene>
<evidence type="ECO:0000259" key="3">
    <source>
        <dbReference type="SMART" id="SM00642"/>
    </source>
</evidence>
<dbReference type="Gene3D" id="3.20.20.80">
    <property type="entry name" value="Glycosidases"/>
    <property type="match status" value="1"/>
</dbReference>
<dbReference type="EMBL" id="JABFJV010000195">
    <property type="protein sequence ID" value="NOK36967.1"/>
    <property type="molecule type" value="Genomic_DNA"/>
</dbReference>
<dbReference type="SUPFAM" id="SSF51445">
    <property type="entry name" value="(Trans)glycosidases"/>
    <property type="match status" value="1"/>
</dbReference>
<evidence type="ECO:0000256" key="1">
    <source>
        <dbReference type="SAM" id="MobiDB-lite"/>
    </source>
</evidence>
<dbReference type="GO" id="GO:0004556">
    <property type="term" value="F:alpha-amylase activity"/>
    <property type="evidence" value="ECO:0007669"/>
    <property type="project" value="TreeGrafter"/>
</dbReference>
<dbReference type="GO" id="GO:0009313">
    <property type="term" value="P:oligosaccharide catabolic process"/>
    <property type="evidence" value="ECO:0007669"/>
    <property type="project" value="TreeGrafter"/>
</dbReference>
<dbReference type="Pfam" id="PF00128">
    <property type="entry name" value="Alpha-amylase"/>
    <property type="match status" value="2"/>
</dbReference>
<evidence type="ECO:0000313" key="4">
    <source>
        <dbReference type="EMBL" id="NOK36967.1"/>
    </source>
</evidence>
<organism evidence="4 5">
    <name type="scientific">Corallococcus exercitus</name>
    <dbReference type="NCBI Taxonomy" id="2316736"/>
    <lineage>
        <taxon>Bacteria</taxon>
        <taxon>Pseudomonadati</taxon>
        <taxon>Myxococcota</taxon>
        <taxon>Myxococcia</taxon>
        <taxon>Myxococcales</taxon>
        <taxon>Cystobacterineae</taxon>
        <taxon>Myxococcaceae</taxon>
        <taxon>Corallococcus</taxon>
    </lineage>
</organism>
<feature type="signal peptide" evidence="2">
    <location>
        <begin position="1"/>
        <end position="20"/>
    </location>
</feature>
<dbReference type="PROSITE" id="PS51257">
    <property type="entry name" value="PROKAR_LIPOPROTEIN"/>
    <property type="match status" value="1"/>
</dbReference>
<dbReference type="Proteomes" id="UP000563426">
    <property type="component" value="Unassembled WGS sequence"/>
</dbReference>
<dbReference type="SMART" id="SM00642">
    <property type="entry name" value="Aamy"/>
    <property type="match status" value="1"/>
</dbReference>
<dbReference type="SUPFAM" id="SSF51011">
    <property type="entry name" value="Glycosyl hydrolase domain"/>
    <property type="match status" value="1"/>
</dbReference>
<dbReference type="AlphaFoldDB" id="A0A7Y4NVD2"/>
<comment type="caution">
    <text evidence="4">The sequence shown here is derived from an EMBL/GenBank/DDBJ whole genome shotgun (WGS) entry which is preliminary data.</text>
</comment>
<evidence type="ECO:0000256" key="2">
    <source>
        <dbReference type="SAM" id="SignalP"/>
    </source>
</evidence>
<dbReference type="CDD" id="cd00551">
    <property type="entry name" value="AmyAc_family"/>
    <property type="match status" value="1"/>
</dbReference>
<keyword evidence="4" id="KW-0378">Hydrolase</keyword>
<dbReference type="InterPro" id="IPR006047">
    <property type="entry name" value="GH13_cat_dom"/>
</dbReference>